<dbReference type="InterPro" id="IPR029052">
    <property type="entry name" value="Metallo-depent_PP-like"/>
</dbReference>
<comment type="caution">
    <text evidence="2">The sequence shown here is derived from an EMBL/GenBank/DDBJ whole genome shotgun (WGS) entry which is preliminary data.</text>
</comment>
<accession>A0A9W7G208</accession>
<dbReference type="Gene3D" id="3.60.21.10">
    <property type="match status" value="1"/>
</dbReference>
<dbReference type="SUPFAM" id="SSF56300">
    <property type="entry name" value="Metallo-dependent phosphatases"/>
    <property type="match status" value="1"/>
</dbReference>
<feature type="non-terminal residue" evidence="2">
    <location>
        <position position="1"/>
    </location>
</feature>
<protein>
    <recommendedName>
        <fullName evidence="1">Purple acid phosphatase C-terminal domain-containing protein</fullName>
    </recommendedName>
</protein>
<dbReference type="Proteomes" id="UP001165082">
    <property type="component" value="Unassembled WGS sequence"/>
</dbReference>
<sequence length="120" mass="13232">KYNVDVYLGGHIHAYERTYPVSSNGTFTDLGCVTKDGGGDDVYVNPKATTYMVLGMSGAGHLTEDWPEPEWSARHYEEYGYARIEFSNSSAMKLEFVANGGEEGQGDGPLVRDSVWIVKD</sequence>
<reference evidence="2" key="1">
    <citation type="submission" date="2022-07" db="EMBL/GenBank/DDBJ databases">
        <title>Genome analysis of Parmales, a sister group of diatoms, reveals the evolutionary specialization of diatoms from phago-mixotrophs to photoautotrophs.</title>
        <authorList>
            <person name="Ban H."/>
            <person name="Sato S."/>
            <person name="Yoshikawa S."/>
            <person name="Kazumasa Y."/>
            <person name="Nakamura Y."/>
            <person name="Ichinomiya M."/>
            <person name="Saitoh K."/>
            <person name="Sato N."/>
            <person name="Blanc-Mathieu R."/>
            <person name="Endo H."/>
            <person name="Kuwata A."/>
            <person name="Ogata H."/>
        </authorList>
    </citation>
    <scope>NUCLEOTIDE SEQUENCE</scope>
</reference>
<dbReference type="EMBL" id="BRXZ01008643">
    <property type="protein sequence ID" value="GMI29007.1"/>
    <property type="molecule type" value="Genomic_DNA"/>
</dbReference>
<feature type="domain" description="Purple acid phosphatase C-terminal" evidence="1">
    <location>
        <begin position="48"/>
        <end position="100"/>
    </location>
</feature>
<dbReference type="PANTHER" id="PTHR45867">
    <property type="entry name" value="PURPLE ACID PHOSPHATASE"/>
    <property type="match status" value="1"/>
</dbReference>
<keyword evidence="3" id="KW-1185">Reference proteome</keyword>
<proteinExistence type="predicted"/>
<gene>
    <name evidence="2" type="ORF">TrRE_jg5369</name>
</gene>
<dbReference type="AlphaFoldDB" id="A0A9W7G208"/>
<dbReference type="OrthoDB" id="45007at2759"/>
<dbReference type="Pfam" id="PF14008">
    <property type="entry name" value="Metallophos_C"/>
    <property type="match status" value="1"/>
</dbReference>
<evidence type="ECO:0000259" key="1">
    <source>
        <dbReference type="Pfam" id="PF14008"/>
    </source>
</evidence>
<dbReference type="InterPro" id="IPR025733">
    <property type="entry name" value="PAPs_C"/>
</dbReference>
<evidence type="ECO:0000313" key="3">
    <source>
        <dbReference type="Proteomes" id="UP001165082"/>
    </source>
</evidence>
<organism evidence="2 3">
    <name type="scientific">Triparma retinervis</name>
    <dbReference type="NCBI Taxonomy" id="2557542"/>
    <lineage>
        <taxon>Eukaryota</taxon>
        <taxon>Sar</taxon>
        <taxon>Stramenopiles</taxon>
        <taxon>Ochrophyta</taxon>
        <taxon>Bolidophyceae</taxon>
        <taxon>Parmales</taxon>
        <taxon>Triparmaceae</taxon>
        <taxon>Triparma</taxon>
    </lineage>
</organism>
<evidence type="ECO:0000313" key="2">
    <source>
        <dbReference type="EMBL" id="GMI29007.1"/>
    </source>
</evidence>
<name>A0A9W7G208_9STRA</name>